<dbReference type="Proteomes" id="UP000230093">
    <property type="component" value="Unassembled WGS sequence"/>
</dbReference>
<dbReference type="GO" id="GO:0044205">
    <property type="term" value="P:'de novo' UMP biosynthetic process"/>
    <property type="evidence" value="ECO:0007669"/>
    <property type="project" value="UniProtKB-UniRule"/>
</dbReference>
<dbReference type="Pfam" id="PF00156">
    <property type="entry name" value="Pribosyltran"/>
    <property type="match status" value="1"/>
</dbReference>
<sequence length="220" mass="24688">MNSKEISKKTAQLLLKIKAIQIRPEKPFKFTSGILSPIYIDNRILMSLPKERRKIINFYLKIIKEKIGVTKNTIFSGTATAAIFQTAYISQKLNLPMVYVRDTKKGHGGQNQIEGIVKKGQRAVVIEDHISTGGSLIGNLRALRKAGAKVNYAIATTTYLMKKASILFKKAKIKVYTLTDLKTIIDEAVKGKYIKASDKDLVLKWAENPPSWGKKFGFEK</sequence>
<dbReference type="InterPro" id="IPR023031">
    <property type="entry name" value="OPRT"/>
</dbReference>
<evidence type="ECO:0000256" key="2">
    <source>
        <dbReference type="ARBA" id="ARBA00011971"/>
    </source>
</evidence>
<keyword evidence="3 6" id="KW-0328">Glycosyltransferase</keyword>
<evidence type="ECO:0000256" key="5">
    <source>
        <dbReference type="ARBA" id="ARBA00022975"/>
    </source>
</evidence>
<comment type="cofactor">
    <cofactor evidence="6">
        <name>Mg(2+)</name>
        <dbReference type="ChEBI" id="CHEBI:18420"/>
    </cofactor>
</comment>
<dbReference type="PANTHER" id="PTHR19278">
    <property type="entry name" value="OROTATE PHOSPHORIBOSYLTRANSFERASE"/>
    <property type="match status" value="1"/>
</dbReference>
<keyword evidence="5 6" id="KW-0665">Pyrimidine biosynthesis</keyword>
<feature type="binding site" evidence="6">
    <location>
        <position position="131"/>
    </location>
    <ligand>
        <name>orotate</name>
        <dbReference type="ChEBI" id="CHEBI:30839"/>
    </ligand>
</feature>
<feature type="binding site" evidence="6">
    <location>
        <position position="105"/>
    </location>
    <ligand>
        <name>5-phospho-alpha-D-ribose 1-diphosphate</name>
        <dbReference type="ChEBI" id="CHEBI:58017"/>
        <note>ligand shared between dimeric partners</note>
    </ligand>
</feature>
<dbReference type="GO" id="GO:0000287">
    <property type="term" value="F:magnesium ion binding"/>
    <property type="evidence" value="ECO:0007669"/>
    <property type="project" value="UniProtKB-UniRule"/>
</dbReference>
<feature type="binding site" evidence="6">
    <location>
        <position position="101"/>
    </location>
    <ligand>
        <name>5-phospho-alpha-D-ribose 1-diphosphate</name>
        <dbReference type="ChEBI" id="CHEBI:58017"/>
        <note>ligand shared between dimeric partners</note>
    </ligand>
</feature>
<comment type="function">
    <text evidence="6">Catalyzes the transfer of a ribosyl phosphate group from 5-phosphoribose 1-diphosphate to orotate, leading to the formation of orotidine monophosphate (OMP).</text>
</comment>
<feature type="domain" description="Phosphoribosyltransferase" evidence="7">
    <location>
        <begin position="54"/>
        <end position="177"/>
    </location>
</feature>
<dbReference type="EMBL" id="PEZT01000001">
    <property type="protein sequence ID" value="PIS09608.1"/>
    <property type="molecule type" value="Genomic_DNA"/>
</dbReference>
<dbReference type="Gene3D" id="3.40.50.2020">
    <property type="match status" value="1"/>
</dbReference>
<evidence type="ECO:0000256" key="3">
    <source>
        <dbReference type="ARBA" id="ARBA00022676"/>
    </source>
</evidence>
<evidence type="ECO:0000313" key="8">
    <source>
        <dbReference type="EMBL" id="PIS09608.1"/>
    </source>
</evidence>
<comment type="subunit">
    <text evidence="6">Homodimer.</text>
</comment>
<dbReference type="GO" id="GO:0004588">
    <property type="term" value="F:orotate phosphoribosyltransferase activity"/>
    <property type="evidence" value="ECO:0007669"/>
    <property type="project" value="UniProtKB-UniRule"/>
</dbReference>
<comment type="caution">
    <text evidence="6">Lacks conserved residue(s) required for the propagation of feature annotation.</text>
</comment>
<protein>
    <recommendedName>
        <fullName evidence="2 6">Orotate phosphoribosyltransferase</fullName>
        <shortName evidence="6">OPRT</shortName>
        <shortName evidence="6">OPRTase</shortName>
        <ecNumber evidence="2 6">2.4.2.10</ecNumber>
    </recommendedName>
</protein>
<accession>A0A2H0WCF1</accession>
<dbReference type="HAMAP" id="MF_01208">
    <property type="entry name" value="PyrE"/>
    <property type="match status" value="1"/>
</dbReference>
<dbReference type="AlphaFoldDB" id="A0A2H0WCF1"/>
<reference evidence="9" key="1">
    <citation type="submission" date="2017-09" db="EMBL/GenBank/DDBJ databases">
        <title>Depth-based differentiation of microbial function through sediment-hosted aquifers and enrichment of novel symbionts in the deep terrestrial subsurface.</title>
        <authorList>
            <person name="Probst A.J."/>
            <person name="Ladd B."/>
            <person name="Jarett J.K."/>
            <person name="Geller-Mcgrath D.E."/>
            <person name="Sieber C.M.K."/>
            <person name="Emerson J.B."/>
            <person name="Anantharaman K."/>
            <person name="Thomas B.C."/>
            <person name="Malmstrom R."/>
            <person name="Stieglmeier M."/>
            <person name="Klingl A."/>
            <person name="Woyke T."/>
            <person name="Ryan C.M."/>
            <person name="Banfield J.F."/>
        </authorList>
    </citation>
    <scope>NUCLEOTIDE SEQUENCE [LARGE SCALE GENOMIC DNA]</scope>
</reference>
<comment type="caution">
    <text evidence="8">The sequence shown here is derived from an EMBL/GenBank/DDBJ whole genome shotgun (WGS) entry which is preliminary data.</text>
</comment>
<keyword evidence="6" id="KW-0460">Magnesium</keyword>
<dbReference type="GO" id="GO:0019856">
    <property type="term" value="P:pyrimidine nucleobase biosynthetic process"/>
    <property type="evidence" value="ECO:0007669"/>
    <property type="project" value="TreeGrafter"/>
</dbReference>
<dbReference type="InterPro" id="IPR029057">
    <property type="entry name" value="PRTase-like"/>
</dbReference>
<dbReference type="InterPro" id="IPR000836">
    <property type="entry name" value="PRTase_dom"/>
</dbReference>
<gene>
    <name evidence="6" type="primary">pyrE</name>
    <name evidence="8" type="ORF">COT75_00180</name>
</gene>
<proteinExistence type="inferred from homology"/>
<name>A0A2H0WCF1_9BACT</name>
<dbReference type="EC" id="2.4.2.10" evidence="2 6"/>
<evidence type="ECO:0000256" key="6">
    <source>
        <dbReference type="HAMAP-Rule" id="MF_01208"/>
    </source>
</evidence>
<dbReference type="CDD" id="cd06223">
    <property type="entry name" value="PRTases_typeI"/>
    <property type="match status" value="1"/>
</dbReference>
<dbReference type="UniPathway" id="UPA00070">
    <property type="reaction ID" value="UER00119"/>
</dbReference>
<evidence type="ECO:0000256" key="1">
    <source>
        <dbReference type="ARBA" id="ARBA00004889"/>
    </source>
</evidence>
<feature type="binding site" evidence="6">
    <location>
        <position position="107"/>
    </location>
    <ligand>
        <name>5-phospho-alpha-D-ribose 1-diphosphate</name>
        <dbReference type="ChEBI" id="CHEBI:58017"/>
        <note>ligand shared between dimeric partners</note>
    </ligand>
</feature>
<comment type="pathway">
    <text evidence="1 6">Pyrimidine metabolism; UMP biosynthesis via de novo pathway; UMP from orotate: step 1/2.</text>
</comment>
<comment type="catalytic activity">
    <reaction evidence="6">
        <text>orotidine 5'-phosphate + diphosphate = orotate + 5-phospho-alpha-D-ribose 1-diphosphate</text>
        <dbReference type="Rhea" id="RHEA:10380"/>
        <dbReference type="ChEBI" id="CHEBI:30839"/>
        <dbReference type="ChEBI" id="CHEBI:33019"/>
        <dbReference type="ChEBI" id="CHEBI:57538"/>
        <dbReference type="ChEBI" id="CHEBI:58017"/>
        <dbReference type="EC" id="2.4.2.10"/>
    </reaction>
</comment>
<organism evidence="8 9">
    <name type="scientific">Candidatus Beckwithbacteria bacterium CG10_big_fil_rev_8_21_14_0_10_34_10</name>
    <dbReference type="NCBI Taxonomy" id="1974495"/>
    <lineage>
        <taxon>Bacteria</taxon>
        <taxon>Candidatus Beckwithiibacteriota</taxon>
    </lineage>
</organism>
<evidence type="ECO:0000256" key="4">
    <source>
        <dbReference type="ARBA" id="ARBA00022679"/>
    </source>
</evidence>
<comment type="similarity">
    <text evidence="6">Belongs to the purine/pyrimidine phosphoribosyltransferase family. PyrE subfamily.</text>
</comment>
<evidence type="ECO:0000313" key="9">
    <source>
        <dbReference type="Proteomes" id="UP000230093"/>
    </source>
</evidence>
<dbReference type="PANTHER" id="PTHR19278:SF9">
    <property type="entry name" value="URIDINE 5'-MONOPHOSPHATE SYNTHASE"/>
    <property type="match status" value="1"/>
</dbReference>
<feature type="binding site" description="in other chain" evidence="6">
    <location>
        <begin position="127"/>
        <end position="135"/>
    </location>
    <ligand>
        <name>5-phospho-alpha-D-ribose 1-diphosphate</name>
        <dbReference type="ChEBI" id="CHEBI:58017"/>
        <note>ligand shared between dimeric partners</note>
    </ligand>
</feature>
<evidence type="ECO:0000259" key="7">
    <source>
        <dbReference type="Pfam" id="PF00156"/>
    </source>
</evidence>
<keyword evidence="4 6" id="KW-0808">Transferase</keyword>
<dbReference type="SUPFAM" id="SSF53271">
    <property type="entry name" value="PRTase-like"/>
    <property type="match status" value="1"/>
</dbReference>